<organism evidence="2 3">
    <name type="scientific">Glycomyces endophyticus</name>
    <dbReference type="NCBI Taxonomy" id="480996"/>
    <lineage>
        <taxon>Bacteria</taxon>
        <taxon>Bacillati</taxon>
        <taxon>Actinomycetota</taxon>
        <taxon>Actinomycetes</taxon>
        <taxon>Glycomycetales</taxon>
        <taxon>Glycomycetaceae</taxon>
        <taxon>Glycomyces</taxon>
    </lineage>
</organism>
<dbReference type="EMBL" id="BAAAQF010000006">
    <property type="protein sequence ID" value="GAA1674309.1"/>
    <property type="molecule type" value="Genomic_DNA"/>
</dbReference>
<reference evidence="3" key="1">
    <citation type="journal article" date="2019" name="Int. J. Syst. Evol. Microbiol.">
        <title>The Global Catalogue of Microorganisms (GCM) 10K type strain sequencing project: providing services to taxonomists for standard genome sequencing and annotation.</title>
        <authorList>
            <consortium name="The Broad Institute Genomics Platform"/>
            <consortium name="The Broad Institute Genome Sequencing Center for Infectious Disease"/>
            <person name="Wu L."/>
            <person name="Ma J."/>
        </authorList>
    </citation>
    <scope>NUCLEOTIDE SEQUENCE [LARGE SCALE GENOMIC DNA]</scope>
    <source>
        <strain evidence="3">JCM 16001</strain>
    </source>
</reference>
<dbReference type="RefSeq" id="WP_344485572.1">
    <property type="nucleotide sequence ID" value="NZ_BAAAQF010000006.1"/>
</dbReference>
<evidence type="ECO:0000313" key="2">
    <source>
        <dbReference type="EMBL" id="GAA1674309.1"/>
    </source>
</evidence>
<sequence>MADAKALRREIGREFDKMRDAARVPANEIRIIKICGSTRTFARLVKGERTNLTYPVIGALCDLFGASPQKKFEIQRLWDVLDNTSFSESAEAWLKDGFSPYLGFERIAVRLDLHEMSFVPGLFQTESYVRRLHDHNNRLEPTEAENLIELRLRRQQDMDDRGETVTIRALIQEGALRSGCDLEQLEHLCELDERPNITIAYLPFSAGPHPELIAPFNLLSFLNDKDPDLVYFEATGESRFVEALETVQACRRAFESGLGQARTIKEFRL</sequence>
<evidence type="ECO:0000313" key="3">
    <source>
        <dbReference type="Proteomes" id="UP001499851"/>
    </source>
</evidence>
<protein>
    <submittedName>
        <fullName evidence="2">Helix-turn-helix transcriptional regulator</fullName>
    </submittedName>
</protein>
<name>A0ABP4SMI7_9ACTN</name>
<keyword evidence="3" id="KW-1185">Reference proteome</keyword>
<feature type="domain" description="DUF5753" evidence="1">
    <location>
        <begin position="100"/>
        <end position="262"/>
    </location>
</feature>
<dbReference type="Proteomes" id="UP001499851">
    <property type="component" value="Unassembled WGS sequence"/>
</dbReference>
<proteinExistence type="predicted"/>
<dbReference type="InterPro" id="IPR043917">
    <property type="entry name" value="DUF5753"/>
</dbReference>
<evidence type="ECO:0000259" key="1">
    <source>
        <dbReference type="Pfam" id="PF19054"/>
    </source>
</evidence>
<comment type="caution">
    <text evidence="2">The sequence shown here is derived from an EMBL/GenBank/DDBJ whole genome shotgun (WGS) entry which is preliminary data.</text>
</comment>
<dbReference type="Pfam" id="PF19054">
    <property type="entry name" value="DUF5753"/>
    <property type="match status" value="1"/>
</dbReference>
<gene>
    <name evidence="2" type="ORF">GCM10009830_20890</name>
</gene>
<accession>A0ABP4SMI7</accession>